<dbReference type="GO" id="GO:0005886">
    <property type="term" value="C:plasma membrane"/>
    <property type="evidence" value="ECO:0007669"/>
    <property type="project" value="UniProtKB-SubCell"/>
</dbReference>
<evidence type="ECO:0000256" key="7">
    <source>
        <dbReference type="ARBA" id="ARBA00022989"/>
    </source>
</evidence>
<evidence type="ECO:0000256" key="2">
    <source>
        <dbReference type="ARBA" id="ARBA00004479"/>
    </source>
</evidence>
<dbReference type="InterPro" id="IPR001611">
    <property type="entry name" value="Leu-rich_rpt"/>
</dbReference>
<feature type="compositionally biased region" description="Polar residues" evidence="12">
    <location>
        <begin position="329"/>
        <end position="348"/>
    </location>
</feature>
<dbReference type="PANTHER" id="PTHR27004">
    <property type="entry name" value="RECEPTOR-LIKE PROTEIN 12 ISOFORM X1"/>
    <property type="match status" value="1"/>
</dbReference>
<feature type="region of interest" description="Disordered" evidence="12">
    <location>
        <begin position="313"/>
        <end position="393"/>
    </location>
</feature>
<evidence type="ECO:0000256" key="12">
    <source>
        <dbReference type="SAM" id="MobiDB-lite"/>
    </source>
</evidence>
<dbReference type="PANTHER" id="PTHR27004:SF462">
    <property type="entry name" value="LRR RECEPTOR-LIKE KINASE"/>
    <property type="match status" value="1"/>
</dbReference>
<evidence type="ECO:0000256" key="11">
    <source>
        <dbReference type="ARBA" id="ARBA00037847"/>
    </source>
</evidence>
<dbReference type="Proteomes" id="UP000709295">
    <property type="component" value="Unassembled WGS sequence"/>
</dbReference>
<feature type="compositionally biased region" description="Basic and acidic residues" evidence="12">
    <location>
        <begin position="376"/>
        <end position="390"/>
    </location>
</feature>
<dbReference type="FunFam" id="3.80.10.10:FF:001351">
    <property type="entry name" value="Leucine-rich repeat receptor protein kinase MSL1"/>
    <property type="match status" value="1"/>
</dbReference>
<protein>
    <submittedName>
        <fullName evidence="13">Uncharacterized protein</fullName>
    </submittedName>
</protein>
<reference evidence="13" key="1">
    <citation type="submission" date="2021-01" db="EMBL/GenBank/DDBJ databases">
        <title>Phytophthora aleatoria, a newly-described species from Pinus radiata is distinct from Phytophthora cactorum isolates based on comparative genomics.</title>
        <authorList>
            <person name="Mcdougal R."/>
            <person name="Panda P."/>
            <person name="Williams N."/>
            <person name="Studholme D.J."/>
        </authorList>
    </citation>
    <scope>NUCLEOTIDE SEQUENCE</scope>
    <source>
        <strain evidence="13">NZFS 4037</strain>
    </source>
</reference>
<evidence type="ECO:0000256" key="10">
    <source>
        <dbReference type="ARBA" id="ARBA00023180"/>
    </source>
</evidence>
<dbReference type="EMBL" id="JAENGY010000294">
    <property type="protein sequence ID" value="KAG6966763.1"/>
    <property type="molecule type" value="Genomic_DNA"/>
</dbReference>
<keyword evidence="8" id="KW-0472">Membrane</keyword>
<keyword evidence="10" id="KW-0325">Glycoprotein</keyword>
<accession>A0A8J5IL00</accession>
<dbReference type="InterPro" id="IPR003591">
    <property type="entry name" value="Leu-rich_rpt_typical-subtyp"/>
</dbReference>
<dbReference type="Pfam" id="PF13855">
    <property type="entry name" value="LRR_8"/>
    <property type="match status" value="1"/>
</dbReference>
<keyword evidence="3" id="KW-1003">Cell membrane</keyword>
<sequence length="667" mass="73455">MGQGQSSIPTTEVTALVELYDALNGDRWRRRDGWKQPTRDPEQWFGVEVAMGHVVALEVPANELSGCLPAASLARLPQLRVLDLSKNQLRGEIPAELGTLSSLKRVDFSCNDLMGAIPRQIGDCGLLQELNLYQNSLSGTMPKELGKLQSLRTLQLQHNNLCGALPEALCELTQLTKFSVRGNCLTGRIPADIGRMQSLVFLSLRNNELTGIIPPSIGCCKALEFLNLSSNQLSGPIPETLGDLEDLEYLYLFDNALEGRVPGSIARLKFLKESDFRDNRLRGELPNFLDGCSSLEAVMTKWKNRKASYRHAILGDPMPSPDTPPTSSHQFLQTLEDPPSNSSATFLSPSFDHKGSSDEPGGGAPEDDPANNSHLMKQDRAAASEEDARLAPDTVDGSVVEGLQGETGGTKRKRYVHSEMNQEKTNELLQDMGIHVELAPTLPEPKPVERFQWDAESGQSATEEEQRKRYIAYIEENIGSVLTDEDLCVFGVEKESDILDVGLPGYNTNLVGRTDILILSALVKEDESNLDLLPEAKMLIDIKRESGEDSVCQTMSQLIALDVLTNDPVMALLTNLTDSWQFFWVSEKTDPDQSSTANTEITLPCIQEPVKRRKLDRMLPAVNASAGVASCVERYNDITSVTGPDVEFARATANQIVRNIPAFRKYA</sequence>
<evidence type="ECO:0000256" key="8">
    <source>
        <dbReference type="ARBA" id="ARBA00023136"/>
    </source>
</evidence>
<comment type="subcellular location">
    <subcellularLocation>
        <location evidence="1">Cell membrane</location>
    </subcellularLocation>
    <subcellularLocation>
        <location evidence="11">Endomembrane system</location>
        <topology evidence="11">Single-pass membrane protein</topology>
    </subcellularLocation>
    <subcellularLocation>
        <location evidence="2">Membrane</location>
        <topology evidence="2">Single-pass type I membrane protein</topology>
    </subcellularLocation>
</comment>
<name>A0A8J5IL00_9STRA</name>
<keyword evidence="6" id="KW-0677">Repeat</keyword>
<keyword evidence="4" id="KW-0433">Leucine-rich repeat</keyword>
<dbReference type="Pfam" id="PF00560">
    <property type="entry name" value="LRR_1"/>
    <property type="match status" value="3"/>
</dbReference>
<dbReference type="GO" id="GO:0012505">
    <property type="term" value="C:endomembrane system"/>
    <property type="evidence" value="ECO:0007669"/>
    <property type="project" value="UniProtKB-SubCell"/>
</dbReference>
<evidence type="ECO:0000256" key="3">
    <source>
        <dbReference type="ARBA" id="ARBA00022475"/>
    </source>
</evidence>
<evidence type="ECO:0000256" key="5">
    <source>
        <dbReference type="ARBA" id="ARBA00022692"/>
    </source>
</evidence>
<evidence type="ECO:0000313" key="13">
    <source>
        <dbReference type="EMBL" id="KAG6966763.1"/>
    </source>
</evidence>
<dbReference type="FunFam" id="3.80.10.10:FF:000406">
    <property type="entry name" value="Leucine-rich repeat (LRR) family protein"/>
    <property type="match status" value="1"/>
</dbReference>
<evidence type="ECO:0000256" key="6">
    <source>
        <dbReference type="ARBA" id="ARBA00022737"/>
    </source>
</evidence>
<comment type="caution">
    <text evidence="13">The sequence shown here is derived from an EMBL/GenBank/DDBJ whole genome shotgun (WGS) entry which is preliminary data.</text>
</comment>
<evidence type="ECO:0000313" key="14">
    <source>
        <dbReference type="Proteomes" id="UP000709295"/>
    </source>
</evidence>
<dbReference type="AlphaFoldDB" id="A0A8J5IL00"/>
<keyword evidence="14" id="KW-1185">Reference proteome</keyword>
<dbReference type="SMART" id="SM00369">
    <property type="entry name" value="LRR_TYP"/>
    <property type="match status" value="3"/>
</dbReference>
<keyword evidence="9" id="KW-0675">Receptor</keyword>
<evidence type="ECO:0000256" key="4">
    <source>
        <dbReference type="ARBA" id="ARBA00022614"/>
    </source>
</evidence>
<keyword evidence="7" id="KW-1133">Transmembrane helix</keyword>
<keyword evidence="5" id="KW-0812">Transmembrane</keyword>
<evidence type="ECO:0000256" key="1">
    <source>
        <dbReference type="ARBA" id="ARBA00004236"/>
    </source>
</evidence>
<organism evidence="13 14">
    <name type="scientific">Phytophthora aleatoria</name>
    <dbReference type="NCBI Taxonomy" id="2496075"/>
    <lineage>
        <taxon>Eukaryota</taxon>
        <taxon>Sar</taxon>
        <taxon>Stramenopiles</taxon>
        <taxon>Oomycota</taxon>
        <taxon>Peronosporomycetes</taxon>
        <taxon>Peronosporales</taxon>
        <taxon>Peronosporaceae</taxon>
        <taxon>Phytophthora</taxon>
    </lineage>
</organism>
<gene>
    <name evidence="13" type="ORF">JG688_00006623</name>
</gene>
<proteinExistence type="predicted"/>
<evidence type="ECO:0000256" key="9">
    <source>
        <dbReference type="ARBA" id="ARBA00023170"/>
    </source>
</evidence>